<evidence type="ECO:0000313" key="1">
    <source>
        <dbReference type="EMBL" id="MCI78753.1"/>
    </source>
</evidence>
<keyword evidence="2" id="KW-1185">Reference proteome</keyword>
<proteinExistence type="predicted"/>
<dbReference type="Proteomes" id="UP000265520">
    <property type="component" value="Unassembled WGS sequence"/>
</dbReference>
<name>A0A392UU59_9FABA</name>
<evidence type="ECO:0000313" key="2">
    <source>
        <dbReference type="Proteomes" id="UP000265520"/>
    </source>
</evidence>
<accession>A0A392UU59</accession>
<gene>
    <name evidence="1" type="ORF">A2U01_0100024</name>
</gene>
<protein>
    <submittedName>
        <fullName evidence="1">Uncharacterized protein</fullName>
    </submittedName>
</protein>
<sequence length="70" mass="7825">YWRVAPFCEQAAGVVSGGCASRRLIWRGAQGENFKSGCIMVTCALRRAYGAARQYQFLSNSSFSRWNRGL</sequence>
<comment type="caution">
    <text evidence="1">The sequence shown here is derived from an EMBL/GenBank/DDBJ whole genome shotgun (WGS) entry which is preliminary data.</text>
</comment>
<feature type="non-terminal residue" evidence="1">
    <location>
        <position position="1"/>
    </location>
</feature>
<reference evidence="1 2" key="1">
    <citation type="journal article" date="2018" name="Front. Plant Sci.">
        <title>Red Clover (Trifolium pratense) and Zigzag Clover (T. medium) - A Picture of Genomic Similarities and Differences.</title>
        <authorList>
            <person name="Dluhosova J."/>
            <person name="Istvanek J."/>
            <person name="Nedelnik J."/>
            <person name="Repkova J."/>
        </authorList>
    </citation>
    <scope>NUCLEOTIDE SEQUENCE [LARGE SCALE GENOMIC DNA]</scope>
    <source>
        <strain evidence="2">cv. 10/8</strain>
        <tissue evidence="1">Leaf</tissue>
    </source>
</reference>
<dbReference type="EMBL" id="LXQA010958320">
    <property type="protein sequence ID" value="MCI78753.1"/>
    <property type="molecule type" value="Genomic_DNA"/>
</dbReference>
<organism evidence="1 2">
    <name type="scientific">Trifolium medium</name>
    <dbReference type="NCBI Taxonomy" id="97028"/>
    <lineage>
        <taxon>Eukaryota</taxon>
        <taxon>Viridiplantae</taxon>
        <taxon>Streptophyta</taxon>
        <taxon>Embryophyta</taxon>
        <taxon>Tracheophyta</taxon>
        <taxon>Spermatophyta</taxon>
        <taxon>Magnoliopsida</taxon>
        <taxon>eudicotyledons</taxon>
        <taxon>Gunneridae</taxon>
        <taxon>Pentapetalae</taxon>
        <taxon>rosids</taxon>
        <taxon>fabids</taxon>
        <taxon>Fabales</taxon>
        <taxon>Fabaceae</taxon>
        <taxon>Papilionoideae</taxon>
        <taxon>50 kb inversion clade</taxon>
        <taxon>NPAAA clade</taxon>
        <taxon>Hologalegina</taxon>
        <taxon>IRL clade</taxon>
        <taxon>Trifolieae</taxon>
        <taxon>Trifolium</taxon>
    </lineage>
</organism>
<dbReference type="AlphaFoldDB" id="A0A392UU59"/>